<feature type="region of interest" description="Disordered" evidence="1">
    <location>
        <begin position="1"/>
        <end position="29"/>
    </location>
</feature>
<evidence type="ECO:0000313" key="2">
    <source>
        <dbReference type="EMBL" id="KIV93668.1"/>
    </source>
</evidence>
<reference evidence="2 3" key="1">
    <citation type="submission" date="2015-01" db="EMBL/GenBank/DDBJ databases">
        <title>The Genome Sequence of Exophiala mesophila CBS40295.</title>
        <authorList>
            <consortium name="The Broad Institute Genomics Platform"/>
            <person name="Cuomo C."/>
            <person name="de Hoog S."/>
            <person name="Gorbushina A."/>
            <person name="Stielow B."/>
            <person name="Teixiera M."/>
            <person name="Abouelleil A."/>
            <person name="Chapman S.B."/>
            <person name="Priest M."/>
            <person name="Young S.K."/>
            <person name="Wortman J."/>
            <person name="Nusbaum C."/>
            <person name="Birren B."/>
        </authorList>
    </citation>
    <scope>NUCLEOTIDE SEQUENCE [LARGE SCALE GENOMIC DNA]</scope>
    <source>
        <strain evidence="2 3">CBS 40295</strain>
    </source>
</reference>
<name>A0A0D2A3T7_EXOME</name>
<feature type="compositionally biased region" description="Low complexity" evidence="1">
    <location>
        <begin position="11"/>
        <end position="29"/>
    </location>
</feature>
<accession>A0A0D2A3T7</accession>
<protein>
    <submittedName>
        <fullName evidence="2">Uncharacterized protein</fullName>
    </submittedName>
</protein>
<evidence type="ECO:0000313" key="3">
    <source>
        <dbReference type="Proteomes" id="UP000054302"/>
    </source>
</evidence>
<dbReference type="AlphaFoldDB" id="A0A0D2A3T7"/>
<feature type="compositionally biased region" description="Basic and acidic residues" evidence="1">
    <location>
        <begin position="185"/>
        <end position="214"/>
    </location>
</feature>
<organism evidence="2 3">
    <name type="scientific">Exophiala mesophila</name>
    <name type="common">Black yeast-like fungus</name>
    <dbReference type="NCBI Taxonomy" id="212818"/>
    <lineage>
        <taxon>Eukaryota</taxon>
        <taxon>Fungi</taxon>
        <taxon>Dikarya</taxon>
        <taxon>Ascomycota</taxon>
        <taxon>Pezizomycotina</taxon>
        <taxon>Eurotiomycetes</taxon>
        <taxon>Chaetothyriomycetidae</taxon>
        <taxon>Chaetothyriales</taxon>
        <taxon>Herpotrichiellaceae</taxon>
        <taxon>Exophiala</taxon>
    </lineage>
</organism>
<feature type="compositionally biased region" description="Polar residues" evidence="1">
    <location>
        <begin position="159"/>
        <end position="175"/>
    </location>
</feature>
<keyword evidence="3" id="KW-1185">Reference proteome</keyword>
<feature type="region of interest" description="Disordered" evidence="1">
    <location>
        <begin position="109"/>
        <end position="128"/>
    </location>
</feature>
<gene>
    <name evidence="2" type="ORF">PV10_04863</name>
</gene>
<dbReference type="RefSeq" id="XP_016225242.1">
    <property type="nucleotide sequence ID" value="XM_016369454.1"/>
</dbReference>
<feature type="region of interest" description="Disordered" evidence="1">
    <location>
        <begin position="150"/>
        <end position="228"/>
    </location>
</feature>
<dbReference type="OrthoDB" id="10419106at2759"/>
<evidence type="ECO:0000256" key="1">
    <source>
        <dbReference type="SAM" id="MobiDB-lite"/>
    </source>
</evidence>
<dbReference type="GeneID" id="27322708"/>
<dbReference type="EMBL" id="KN847522">
    <property type="protein sequence ID" value="KIV93668.1"/>
    <property type="molecule type" value="Genomic_DNA"/>
</dbReference>
<dbReference type="HOGENOM" id="CLU_909219_0_0_1"/>
<feature type="compositionally biased region" description="Polar residues" evidence="1">
    <location>
        <begin position="1"/>
        <end position="10"/>
    </location>
</feature>
<dbReference type="Proteomes" id="UP000054302">
    <property type="component" value="Unassembled WGS sequence"/>
</dbReference>
<feature type="compositionally biased region" description="Acidic residues" evidence="1">
    <location>
        <begin position="111"/>
        <end position="123"/>
    </location>
</feature>
<dbReference type="VEuPathDB" id="FungiDB:PV10_04863"/>
<proteinExistence type="predicted"/>
<sequence>MSSNQQIQGEASNSNAAQPSSASGVASSSTAAYTVYEARTMDQLYNEVRNDDETTRIMDVMSYHYLNMHKQEGYDEICWINLEGNPEDEIANEPCFEIGDIVRLKCHGSPDDDDDADDEDDDNGSIWDDVSKLSSTCYKVIDLSYEADESGVEIKDSSPETPLASSFTAKMSSSPVAKPENDDDDCKKSEVKEEKTEKGKEDLMDSDADAKEAENDNGPDSKSPLDTDEKEKCSKVWLYCLEPFGAHQEFLTADFFWVREYRLVLDAEAMDVCADDNEAVEDNGDSMEGVVETNDKAKGPWFGLWK</sequence>